<feature type="transmembrane region" description="Helical" evidence="6">
    <location>
        <begin position="95"/>
        <end position="122"/>
    </location>
</feature>
<feature type="transmembrane region" description="Helical" evidence="6">
    <location>
        <begin position="260"/>
        <end position="280"/>
    </location>
</feature>
<gene>
    <name evidence="8" type="ORF">Pth03_82430</name>
</gene>
<dbReference type="PANTHER" id="PTHR43124">
    <property type="entry name" value="PURINE EFFLUX PUMP PBUE"/>
    <property type="match status" value="1"/>
</dbReference>
<dbReference type="GO" id="GO:0005886">
    <property type="term" value="C:plasma membrane"/>
    <property type="evidence" value="ECO:0007669"/>
    <property type="project" value="UniProtKB-SubCell"/>
</dbReference>
<feature type="transmembrane region" description="Helical" evidence="6">
    <location>
        <begin position="224"/>
        <end position="248"/>
    </location>
</feature>
<keyword evidence="3 6" id="KW-0812">Transmembrane</keyword>
<keyword evidence="2" id="KW-1003">Cell membrane</keyword>
<evidence type="ECO:0000256" key="3">
    <source>
        <dbReference type="ARBA" id="ARBA00022692"/>
    </source>
</evidence>
<organism evidence="8 9">
    <name type="scientific">Planotetraspora thailandica</name>
    <dbReference type="NCBI Taxonomy" id="487172"/>
    <lineage>
        <taxon>Bacteria</taxon>
        <taxon>Bacillati</taxon>
        <taxon>Actinomycetota</taxon>
        <taxon>Actinomycetes</taxon>
        <taxon>Streptosporangiales</taxon>
        <taxon>Streptosporangiaceae</taxon>
        <taxon>Planotetraspora</taxon>
    </lineage>
</organism>
<dbReference type="Gene3D" id="1.20.1250.20">
    <property type="entry name" value="MFS general substrate transporter like domains"/>
    <property type="match status" value="2"/>
</dbReference>
<dbReference type="EMBL" id="BOOR01000103">
    <property type="protein sequence ID" value="GII59854.1"/>
    <property type="molecule type" value="Genomic_DNA"/>
</dbReference>
<evidence type="ECO:0000259" key="7">
    <source>
        <dbReference type="PROSITE" id="PS50850"/>
    </source>
</evidence>
<dbReference type="GO" id="GO:0022857">
    <property type="term" value="F:transmembrane transporter activity"/>
    <property type="evidence" value="ECO:0007669"/>
    <property type="project" value="InterPro"/>
</dbReference>
<feature type="transmembrane region" description="Helical" evidence="6">
    <location>
        <begin position="128"/>
        <end position="146"/>
    </location>
</feature>
<protein>
    <submittedName>
        <fullName evidence="8">MFS transporter</fullName>
    </submittedName>
</protein>
<reference evidence="8" key="1">
    <citation type="submission" date="2021-01" db="EMBL/GenBank/DDBJ databases">
        <title>Whole genome shotgun sequence of Planotetraspora thailandica NBRC 104271.</title>
        <authorList>
            <person name="Komaki H."/>
            <person name="Tamura T."/>
        </authorList>
    </citation>
    <scope>NUCLEOTIDE SEQUENCE</scope>
    <source>
        <strain evidence="8">NBRC 104271</strain>
    </source>
</reference>
<dbReference type="InterPro" id="IPR011701">
    <property type="entry name" value="MFS"/>
</dbReference>
<evidence type="ECO:0000256" key="6">
    <source>
        <dbReference type="SAM" id="Phobius"/>
    </source>
</evidence>
<feature type="transmembrane region" description="Helical" evidence="6">
    <location>
        <begin position="67"/>
        <end position="88"/>
    </location>
</feature>
<dbReference type="CDD" id="cd17324">
    <property type="entry name" value="MFS_NepI_like"/>
    <property type="match status" value="1"/>
</dbReference>
<dbReference type="SUPFAM" id="SSF103473">
    <property type="entry name" value="MFS general substrate transporter"/>
    <property type="match status" value="1"/>
</dbReference>
<dbReference type="Pfam" id="PF07690">
    <property type="entry name" value="MFS_1"/>
    <property type="match status" value="1"/>
</dbReference>
<comment type="subcellular location">
    <subcellularLocation>
        <location evidence="1">Cell membrane</location>
        <topology evidence="1">Multi-pass membrane protein</topology>
    </subcellularLocation>
</comment>
<feature type="domain" description="Major facilitator superfamily (MFS) profile" evidence="7">
    <location>
        <begin position="29"/>
        <end position="404"/>
    </location>
</feature>
<accession>A0A8J3Y347</accession>
<feature type="transmembrane region" description="Helical" evidence="6">
    <location>
        <begin position="183"/>
        <end position="203"/>
    </location>
</feature>
<dbReference type="PROSITE" id="PS50850">
    <property type="entry name" value="MFS"/>
    <property type="match status" value="1"/>
</dbReference>
<feature type="transmembrane region" description="Helical" evidence="6">
    <location>
        <begin position="354"/>
        <end position="376"/>
    </location>
</feature>
<feature type="transmembrane region" description="Helical" evidence="6">
    <location>
        <begin position="153"/>
        <end position="171"/>
    </location>
</feature>
<dbReference type="PANTHER" id="PTHR43124:SF3">
    <property type="entry name" value="CHLORAMPHENICOL EFFLUX PUMP RV0191"/>
    <property type="match status" value="1"/>
</dbReference>
<evidence type="ECO:0000256" key="4">
    <source>
        <dbReference type="ARBA" id="ARBA00022989"/>
    </source>
</evidence>
<keyword evidence="4 6" id="KW-1133">Transmembrane helix</keyword>
<evidence type="ECO:0000256" key="1">
    <source>
        <dbReference type="ARBA" id="ARBA00004651"/>
    </source>
</evidence>
<evidence type="ECO:0000256" key="2">
    <source>
        <dbReference type="ARBA" id="ARBA00022475"/>
    </source>
</evidence>
<feature type="transmembrane region" description="Helical" evidence="6">
    <location>
        <begin position="292"/>
        <end position="314"/>
    </location>
</feature>
<sequence>MLSSAYRAQCEAEETRHTPECATKNTKLTLLALALGTFAIGTGEFGSNGIIQLFAADMGVSIPQATYAVTAYAVGVMIGSPVITIAAARLNRKRLLLALILLFLVGNLLSALSVNVGMLIAARFVTGTVQGAYFGAGAVVAAYVYGPGKGGKAFATVMAGLTIATIVGSPVGTFVGQQAGWQALYVVVTAIGLLAGAAILLWVPTTPDLDGGPVAQELGALRRPMVWVIMAVAALGISSIFAVYTFIGPYVTDAAAADESLIPVALAVFGVGMAAGNQLGGRLADRYAYRGLVLGYGSVLLFLILIATAGGTIWLLMPALFGVGATMMLAIPTIQVLLTTYAPEAPTLMGSLNLASLNLANALGAVGGSVTLGAGLGTLSTAWAGLVLTAAGLLLFVITAPHGARLRRVQTAAVA</sequence>
<dbReference type="Proteomes" id="UP000605992">
    <property type="component" value="Unassembled WGS sequence"/>
</dbReference>
<keyword evidence="9" id="KW-1185">Reference proteome</keyword>
<proteinExistence type="predicted"/>
<comment type="caution">
    <text evidence="8">The sequence shown here is derived from an EMBL/GenBank/DDBJ whole genome shotgun (WGS) entry which is preliminary data.</text>
</comment>
<evidence type="ECO:0000313" key="9">
    <source>
        <dbReference type="Proteomes" id="UP000605992"/>
    </source>
</evidence>
<evidence type="ECO:0000313" key="8">
    <source>
        <dbReference type="EMBL" id="GII59854.1"/>
    </source>
</evidence>
<keyword evidence="5 6" id="KW-0472">Membrane</keyword>
<feature type="transmembrane region" description="Helical" evidence="6">
    <location>
        <begin position="320"/>
        <end position="342"/>
    </location>
</feature>
<evidence type="ECO:0000256" key="5">
    <source>
        <dbReference type="ARBA" id="ARBA00023136"/>
    </source>
</evidence>
<feature type="transmembrane region" description="Helical" evidence="6">
    <location>
        <begin position="382"/>
        <end position="400"/>
    </location>
</feature>
<dbReference type="InterPro" id="IPR036259">
    <property type="entry name" value="MFS_trans_sf"/>
</dbReference>
<name>A0A8J3Y347_9ACTN</name>
<feature type="transmembrane region" description="Helical" evidence="6">
    <location>
        <begin position="30"/>
        <end position="55"/>
    </location>
</feature>
<dbReference type="InterPro" id="IPR050189">
    <property type="entry name" value="MFS_Efflux_Transporters"/>
</dbReference>
<dbReference type="AlphaFoldDB" id="A0A8J3Y347"/>
<dbReference type="InterPro" id="IPR020846">
    <property type="entry name" value="MFS_dom"/>
</dbReference>